<name>A0ABR3QU33_9PLEO</name>
<dbReference type="EMBL" id="JAKIXB020000031">
    <property type="protein sequence ID" value="KAL1595573.1"/>
    <property type="molecule type" value="Genomic_DNA"/>
</dbReference>
<proteinExistence type="predicted"/>
<accession>A0ABR3QU33</accession>
<sequence>MLNVAEEQLKWILNKGDLILSDKPRRVEQKFTLRLDRQRQDTYIIPIYRNLESEEGRPTRLSNARDEVETACELVIDLSKISFASNRRPGRILKPGTEIIYQATLTIVLELDWNTLSASVWWSGRLLTQSPVEYPPNH</sequence>
<evidence type="ECO:0000313" key="1">
    <source>
        <dbReference type="EMBL" id="KAL1595573.1"/>
    </source>
</evidence>
<reference evidence="1 2" key="1">
    <citation type="submission" date="2024-02" db="EMBL/GenBank/DDBJ databases">
        <title>De novo assembly and annotation of 12 fungi associated with fruit tree decline syndrome in Ontario, Canada.</title>
        <authorList>
            <person name="Sulman M."/>
            <person name="Ellouze W."/>
            <person name="Ilyukhin E."/>
        </authorList>
    </citation>
    <scope>NUCLEOTIDE SEQUENCE [LARGE SCALE GENOMIC DNA]</scope>
    <source>
        <strain evidence="1 2">M97-236</strain>
    </source>
</reference>
<organism evidence="1 2">
    <name type="scientific">Nothophoma quercina</name>
    <dbReference type="NCBI Taxonomy" id="749835"/>
    <lineage>
        <taxon>Eukaryota</taxon>
        <taxon>Fungi</taxon>
        <taxon>Dikarya</taxon>
        <taxon>Ascomycota</taxon>
        <taxon>Pezizomycotina</taxon>
        <taxon>Dothideomycetes</taxon>
        <taxon>Pleosporomycetidae</taxon>
        <taxon>Pleosporales</taxon>
        <taxon>Pleosporineae</taxon>
        <taxon>Didymellaceae</taxon>
        <taxon>Nothophoma</taxon>
    </lineage>
</organism>
<protein>
    <submittedName>
        <fullName evidence="1">Uncharacterized protein</fullName>
    </submittedName>
</protein>
<dbReference type="Proteomes" id="UP001521222">
    <property type="component" value="Unassembled WGS sequence"/>
</dbReference>
<gene>
    <name evidence="1" type="ORF">SLS59_008211</name>
</gene>
<evidence type="ECO:0000313" key="2">
    <source>
        <dbReference type="Proteomes" id="UP001521222"/>
    </source>
</evidence>
<keyword evidence="2" id="KW-1185">Reference proteome</keyword>
<comment type="caution">
    <text evidence="1">The sequence shown here is derived from an EMBL/GenBank/DDBJ whole genome shotgun (WGS) entry which is preliminary data.</text>
</comment>